<evidence type="ECO:0000313" key="4">
    <source>
        <dbReference type="Proteomes" id="UP001556367"/>
    </source>
</evidence>
<protein>
    <recommendedName>
        <fullName evidence="2">Enoyl reductase (ER) domain-containing protein</fullName>
    </recommendedName>
</protein>
<keyword evidence="1" id="KW-0560">Oxidoreductase</keyword>
<dbReference type="Gene3D" id="3.90.180.10">
    <property type="entry name" value="Medium-chain alcohol dehydrogenases, catalytic domain"/>
    <property type="match status" value="1"/>
</dbReference>
<dbReference type="Proteomes" id="UP001556367">
    <property type="component" value="Unassembled WGS sequence"/>
</dbReference>
<dbReference type="PANTHER" id="PTHR43205">
    <property type="entry name" value="PROSTAGLANDIN REDUCTASE"/>
    <property type="match status" value="1"/>
</dbReference>
<evidence type="ECO:0000259" key="2">
    <source>
        <dbReference type="SMART" id="SM00829"/>
    </source>
</evidence>
<keyword evidence="4" id="KW-1185">Reference proteome</keyword>
<dbReference type="Gene3D" id="3.40.50.720">
    <property type="entry name" value="NAD(P)-binding Rossmann-like Domain"/>
    <property type="match status" value="1"/>
</dbReference>
<feature type="domain" description="Enoyl reductase (ER)" evidence="2">
    <location>
        <begin position="28"/>
        <end position="338"/>
    </location>
</feature>
<evidence type="ECO:0000256" key="1">
    <source>
        <dbReference type="ARBA" id="ARBA00023002"/>
    </source>
</evidence>
<dbReference type="EMBL" id="JASNQZ010000012">
    <property type="protein sequence ID" value="KAL0950334.1"/>
    <property type="molecule type" value="Genomic_DNA"/>
</dbReference>
<accession>A0ABR3J3X7</accession>
<dbReference type="CDD" id="cd05288">
    <property type="entry name" value="PGDH"/>
    <property type="match status" value="1"/>
</dbReference>
<dbReference type="SUPFAM" id="SSF51735">
    <property type="entry name" value="NAD(P)-binding Rossmann-fold domains"/>
    <property type="match status" value="1"/>
</dbReference>
<sequence length="343" mass="37458">MATVTNGRHLFNEIPEGFPTPGKTTIYDESQTISLEDVPLNGGFLIKVLALSIDPYMRHKMRATNTKSFTPAFELGKPLYNHGVGVVLRSELDGIKAGDHVYGLLSFEQYILQPNADGIEIIKNDENISWSSYVGAAGMPGQTAFVAWKEFSKAKKGETVFVSTAAGAVGSVVVQIAKSQGLKVIASAGSEEKIKFLKEIGADVAFNYKTTDTAEVLAKEGPIDIYWDNVGGKTLEDVIDAANDYIRIIACGAISSYNTTDNYGIKNWGLFFVKRVSINGFVVFDLLPKYREEFFNTIPKMIAQGEIKFLEDRKVGLDKVGEAIYEVQSGTNHGKSVIIVADS</sequence>
<dbReference type="Pfam" id="PF16884">
    <property type="entry name" value="ADH_N_2"/>
    <property type="match status" value="1"/>
</dbReference>
<organism evidence="3 4">
    <name type="scientific">Hohenbuehelia grisea</name>
    <dbReference type="NCBI Taxonomy" id="104357"/>
    <lineage>
        <taxon>Eukaryota</taxon>
        <taxon>Fungi</taxon>
        <taxon>Dikarya</taxon>
        <taxon>Basidiomycota</taxon>
        <taxon>Agaricomycotina</taxon>
        <taxon>Agaricomycetes</taxon>
        <taxon>Agaricomycetidae</taxon>
        <taxon>Agaricales</taxon>
        <taxon>Pleurotineae</taxon>
        <taxon>Pleurotaceae</taxon>
        <taxon>Hohenbuehelia</taxon>
    </lineage>
</organism>
<name>A0ABR3J3X7_9AGAR</name>
<comment type="caution">
    <text evidence="3">The sequence shown here is derived from an EMBL/GenBank/DDBJ whole genome shotgun (WGS) entry which is preliminary data.</text>
</comment>
<dbReference type="SUPFAM" id="SSF50129">
    <property type="entry name" value="GroES-like"/>
    <property type="match status" value="1"/>
</dbReference>
<reference evidence="4" key="1">
    <citation type="submission" date="2024-06" db="EMBL/GenBank/DDBJ databases">
        <title>Multi-omics analyses provide insights into the biosynthesis of the anticancer antibiotic pleurotin in Hohenbuehelia grisea.</title>
        <authorList>
            <person name="Weaver J.A."/>
            <person name="Alberti F."/>
        </authorList>
    </citation>
    <scope>NUCLEOTIDE SEQUENCE [LARGE SCALE GENOMIC DNA]</scope>
    <source>
        <strain evidence="4">T-177</strain>
    </source>
</reference>
<dbReference type="SMART" id="SM00829">
    <property type="entry name" value="PKS_ER"/>
    <property type="match status" value="1"/>
</dbReference>
<evidence type="ECO:0000313" key="3">
    <source>
        <dbReference type="EMBL" id="KAL0950334.1"/>
    </source>
</evidence>
<dbReference type="InterPro" id="IPR013149">
    <property type="entry name" value="ADH-like_C"/>
</dbReference>
<proteinExistence type="predicted"/>
<dbReference type="Pfam" id="PF00107">
    <property type="entry name" value="ADH_zinc_N"/>
    <property type="match status" value="1"/>
</dbReference>
<gene>
    <name evidence="3" type="ORF">HGRIS_010305</name>
</gene>
<dbReference type="PANTHER" id="PTHR43205:SF7">
    <property type="entry name" value="PROSTAGLANDIN REDUCTASE 1"/>
    <property type="match status" value="1"/>
</dbReference>
<dbReference type="InterPro" id="IPR011032">
    <property type="entry name" value="GroES-like_sf"/>
</dbReference>
<dbReference type="InterPro" id="IPR020843">
    <property type="entry name" value="ER"/>
</dbReference>
<dbReference type="InterPro" id="IPR045010">
    <property type="entry name" value="MDR_fam"/>
</dbReference>
<dbReference type="InterPro" id="IPR036291">
    <property type="entry name" value="NAD(P)-bd_dom_sf"/>
</dbReference>
<dbReference type="InterPro" id="IPR041694">
    <property type="entry name" value="ADH_N_2"/>
</dbReference>